<name>A0AAT9FKW4_9BACT</name>
<dbReference type="InterPro" id="IPR003362">
    <property type="entry name" value="Bact_transf"/>
</dbReference>
<keyword evidence="4 7" id="KW-0812">Transmembrane</keyword>
<evidence type="ECO:0000256" key="5">
    <source>
        <dbReference type="ARBA" id="ARBA00022989"/>
    </source>
</evidence>
<evidence type="ECO:0000259" key="8">
    <source>
        <dbReference type="Pfam" id="PF02397"/>
    </source>
</evidence>
<gene>
    <name evidence="9" type="ORF">NT6N_17820</name>
</gene>
<comment type="subcellular location">
    <subcellularLocation>
        <location evidence="1">Membrane</location>
        <topology evidence="1">Multi-pass membrane protein</topology>
    </subcellularLocation>
</comment>
<evidence type="ECO:0000256" key="1">
    <source>
        <dbReference type="ARBA" id="ARBA00004141"/>
    </source>
</evidence>
<dbReference type="GO" id="GO:0016780">
    <property type="term" value="F:phosphotransferase activity, for other substituted phosphate groups"/>
    <property type="evidence" value="ECO:0007669"/>
    <property type="project" value="TreeGrafter"/>
</dbReference>
<dbReference type="NCBIfam" id="TIGR03025">
    <property type="entry name" value="EPS_sugtrans"/>
    <property type="match status" value="1"/>
</dbReference>
<feature type="transmembrane region" description="Helical" evidence="7">
    <location>
        <begin position="49"/>
        <end position="69"/>
    </location>
</feature>
<dbReference type="AlphaFoldDB" id="A0AAT9FKW4"/>
<evidence type="ECO:0000256" key="2">
    <source>
        <dbReference type="ARBA" id="ARBA00006464"/>
    </source>
</evidence>
<dbReference type="EMBL" id="AP026866">
    <property type="protein sequence ID" value="BDS06742.1"/>
    <property type="molecule type" value="Genomic_DNA"/>
</dbReference>
<accession>A0AAT9FKW4</accession>
<dbReference type="PANTHER" id="PTHR30576:SF10">
    <property type="entry name" value="SLL5057 PROTEIN"/>
    <property type="match status" value="1"/>
</dbReference>
<keyword evidence="6 7" id="KW-0472">Membrane</keyword>
<sequence length="470" mass="53253">MIGSRQREQFSIQALQICDAFLVFSGFWLGDKLRPVLRPLFGMSESTEIGLAEISWLLFIVVPFTPLILEMFGFYRNMMRKTVAESLSQMVRCLIVIGVAVAIMVVFFQMSTASRLVLATAFGISSILLLTRDVIVRQSLKRAAREDGGQRERVVIAGTPDDIEELLSTMPHEVTDYWEVVDRFNFGGGELEDLEAILVENSVQRVIIAARDAVFREISRTVELCEKQGIETWVSAGFIRTQVSRPTFDNLGGKPMLVLRATPELSWALLLKAAMDRIGAFIFILITSPLWLLAILGIRISSPGAPVFFRQDRAGKYGKPFKMWKFRTMVVDAEARLEGVKAEMGNEMSGPVFKLENDPRVFPFARFLRKWSIDELPQMLNVLSGDMSLVGPRPLPVYEVVKFEKSEHRRRLSVKPGITCTWQAGGRNTITEWEDWVKMDLEYIDNWSLWLDLKLIIMTVPAVLFGRGAK</sequence>
<protein>
    <submittedName>
        <fullName evidence="9">UDP-phosphate galactose phosphotransferase</fullName>
    </submittedName>
</protein>
<evidence type="ECO:0000256" key="3">
    <source>
        <dbReference type="ARBA" id="ARBA00022679"/>
    </source>
</evidence>
<dbReference type="KEGG" id="osu:NT6N_17820"/>
<comment type="similarity">
    <text evidence="2">Belongs to the bacterial sugar transferase family.</text>
</comment>
<feature type="transmembrane region" description="Helical" evidence="7">
    <location>
        <begin position="12"/>
        <end position="29"/>
    </location>
</feature>
<evidence type="ECO:0000256" key="4">
    <source>
        <dbReference type="ARBA" id="ARBA00022692"/>
    </source>
</evidence>
<feature type="transmembrane region" description="Helical" evidence="7">
    <location>
        <begin position="116"/>
        <end position="135"/>
    </location>
</feature>
<evidence type="ECO:0000256" key="7">
    <source>
        <dbReference type="SAM" id="Phobius"/>
    </source>
</evidence>
<feature type="domain" description="Bacterial sugar transferase" evidence="8">
    <location>
        <begin position="272"/>
        <end position="464"/>
    </location>
</feature>
<organism evidence="9">
    <name type="scientific">Oceaniferula spumae</name>
    <dbReference type="NCBI Taxonomy" id="2979115"/>
    <lineage>
        <taxon>Bacteria</taxon>
        <taxon>Pseudomonadati</taxon>
        <taxon>Verrucomicrobiota</taxon>
        <taxon>Verrucomicrobiia</taxon>
        <taxon>Verrucomicrobiales</taxon>
        <taxon>Verrucomicrobiaceae</taxon>
        <taxon>Oceaniferula</taxon>
    </lineage>
</organism>
<keyword evidence="5 7" id="KW-1133">Transmembrane helix</keyword>
<evidence type="ECO:0000313" key="9">
    <source>
        <dbReference type="EMBL" id="BDS06742.1"/>
    </source>
</evidence>
<keyword evidence="3" id="KW-0808">Transferase</keyword>
<reference evidence="9" key="1">
    <citation type="submission" date="2024-07" db="EMBL/GenBank/DDBJ databases">
        <title>Complete genome sequence of Verrucomicrobiaceae bacterium NT6N.</title>
        <authorList>
            <person name="Huang C."/>
            <person name="Takami H."/>
            <person name="Hamasaki K."/>
        </authorList>
    </citation>
    <scope>NUCLEOTIDE SEQUENCE</scope>
    <source>
        <strain evidence="9">NT6N</strain>
    </source>
</reference>
<feature type="transmembrane region" description="Helical" evidence="7">
    <location>
        <begin position="90"/>
        <end position="110"/>
    </location>
</feature>
<evidence type="ECO:0000256" key="6">
    <source>
        <dbReference type="ARBA" id="ARBA00023136"/>
    </source>
</evidence>
<dbReference type="Pfam" id="PF13727">
    <property type="entry name" value="CoA_binding_3"/>
    <property type="match status" value="1"/>
</dbReference>
<feature type="transmembrane region" description="Helical" evidence="7">
    <location>
        <begin position="278"/>
        <end position="300"/>
    </location>
</feature>
<dbReference type="GO" id="GO:0016020">
    <property type="term" value="C:membrane"/>
    <property type="evidence" value="ECO:0007669"/>
    <property type="project" value="UniProtKB-SubCell"/>
</dbReference>
<dbReference type="Pfam" id="PF02397">
    <property type="entry name" value="Bac_transf"/>
    <property type="match status" value="1"/>
</dbReference>
<dbReference type="PANTHER" id="PTHR30576">
    <property type="entry name" value="COLANIC BIOSYNTHESIS UDP-GLUCOSE LIPID CARRIER TRANSFERASE"/>
    <property type="match status" value="1"/>
</dbReference>
<proteinExistence type="inferred from homology"/>
<dbReference type="InterPro" id="IPR017475">
    <property type="entry name" value="EPS_sugar_tfrase"/>
</dbReference>